<evidence type="ECO:0000256" key="5">
    <source>
        <dbReference type="ARBA" id="ARBA00039681"/>
    </source>
</evidence>
<dbReference type="InterPro" id="IPR050750">
    <property type="entry name" value="C5-MTase"/>
</dbReference>
<dbReference type="PANTHER" id="PTHR46098">
    <property type="entry name" value="TRNA (CYTOSINE(38)-C(5))-METHYLTRANSFERASE"/>
    <property type="match status" value="1"/>
</dbReference>
<dbReference type="InterPro" id="IPR001525">
    <property type="entry name" value="C5_MeTfrase"/>
</dbReference>
<dbReference type="PANTHER" id="PTHR46098:SF1">
    <property type="entry name" value="TRNA (CYTOSINE(38)-C(5))-METHYLTRANSFERASE"/>
    <property type="match status" value="1"/>
</dbReference>
<evidence type="ECO:0000313" key="8">
    <source>
        <dbReference type="Proteomes" id="UP000007148"/>
    </source>
</evidence>
<evidence type="ECO:0000313" key="7">
    <source>
        <dbReference type="EMBL" id="CCA66740.1"/>
    </source>
</evidence>
<dbReference type="Gene3D" id="3.90.120.10">
    <property type="entry name" value="DNA Methylase, subunit A, domain 2"/>
    <property type="match status" value="1"/>
</dbReference>
<dbReference type="OrthoDB" id="414133at2759"/>
<dbReference type="PROSITE" id="PS00095">
    <property type="entry name" value="C5_MTASE_2"/>
    <property type="match status" value="1"/>
</dbReference>
<evidence type="ECO:0000256" key="1">
    <source>
        <dbReference type="ARBA" id="ARBA00022603"/>
    </source>
</evidence>
<dbReference type="AlphaFoldDB" id="G4T5X8"/>
<dbReference type="HOGENOM" id="CLU_049101_0_0_1"/>
<dbReference type="GO" id="GO:0032259">
    <property type="term" value="P:methylation"/>
    <property type="evidence" value="ECO:0007669"/>
    <property type="project" value="UniProtKB-KW"/>
</dbReference>
<proteinExistence type="predicted"/>
<keyword evidence="8" id="KW-1185">Reference proteome</keyword>
<dbReference type="InParanoid" id="G4T5X8"/>
<comment type="caution">
    <text evidence="7">The sequence shown here is derived from an EMBL/GenBank/DDBJ whole genome shotgun (WGS) entry which is preliminary data.</text>
</comment>
<dbReference type="FunCoup" id="G4T5X8">
    <property type="interactions" value="194"/>
</dbReference>
<keyword evidence="3" id="KW-0949">S-adenosyl-L-methionine</keyword>
<evidence type="ECO:0000256" key="2">
    <source>
        <dbReference type="ARBA" id="ARBA00022679"/>
    </source>
</evidence>
<sequence length="241" mass="27470">MQDVLPALVERGTHPTYILVENVAGFETSTTRTSINRLLHELGYHTTEFLLTPRQYGIPNSRLRYYLMARLIPFTVSPDLGILRCLPGDNTHYIPSTISDYLDKNIDPHTAISDRVLARWGRLFDIVYPSSTNSCCFTRGYSHLVEGSGSILQLNDALETSSVFDVYFSQQEKGEADAVQTLHQLQLRYFSPEELLRLFHLSTPSRKFLWPEHVSRKTKYRLIGNSVNVAVVGRLITFLCT</sequence>
<dbReference type="EMBL" id="CAFZ01000005">
    <property type="protein sequence ID" value="CCA66740.1"/>
    <property type="molecule type" value="Genomic_DNA"/>
</dbReference>
<gene>
    <name evidence="7" type="ORF">PIIN_00421</name>
</gene>
<accession>G4T5X8</accession>
<evidence type="ECO:0000256" key="4">
    <source>
        <dbReference type="ARBA" id="ARBA00039081"/>
    </source>
</evidence>
<dbReference type="InterPro" id="IPR031303">
    <property type="entry name" value="C5_meth_CS"/>
</dbReference>
<dbReference type="EC" id="2.1.1.204" evidence="4"/>
<dbReference type="eggNOG" id="KOG0919">
    <property type="taxonomic scope" value="Eukaryota"/>
</dbReference>
<keyword evidence="1" id="KW-0489">Methyltransferase</keyword>
<dbReference type="STRING" id="1109443.G4T5X8"/>
<dbReference type="Gene3D" id="3.40.50.150">
    <property type="entry name" value="Vaccinia Virus protein VP39"/>
    <property type="match status" value="1"/>
</dbReference>
<reference evidence="7 8" key="1">
    <citation type="journal article" date="2011" name="PLoS Pathog.">
        <title>Endophytic Life Strategies Decoded by Genome and Transcriptome Analyses of the Mutualistic Root Symbiont Piriformospora indica.</title>
        <authorList>
            <person name="Zuccaro A."/>
            <person name="Lahrmann U."/>
            <person name="Guldener U."/>
            <person name="Langen G."/>
            <person name="Pfiffi S."/>
            <person name="Biedenkopf D."/>
            <person name="Wong P."/>
            <person name="Samans B."/>
            <person name="Grimm C."/>
            <person name="Basiewicz M."/>
            <person name="Murat C."/>
            <person name="Martin F."/>
            <person name="Kogel K.H."/>
        </authorList>
    </citation>
    <scope>NUCLEOTIDE SEQUENCE [LARGE SCALE GENOMIC DNA]</scope>
    <source>
        <strain evidence="7 8">DSM 11827</strain>
    </source>
</reference>
<dbReference type="GO" id="GO:0005634">
    <property type="term" value="C:nucleus"/>
    <property type="evidence" value="ECO:0007669"/>
    <property type="project" value="TreeGrafter"/>
</dbReference>
<dbReference type="GO" id="GO:0008168">
    <property type="term" value="F:methyltransferase activity"/>
    <property type="evidence" value="ECO:0007669"/>
    <property type="project" value="UniProtKB-KW"/>
</dbReference>
<dbReference type="InterPro" id="IPR029063">
    <property type="entry name" value="SAM-dependent_MTases_sf"/>
</dbReference>
<protein>
    <recommendedName>
        <fullName evidence="5">tRNA (cytosine(38)-C(5))-methyltransferase</fullName>
        <ecNumber evidence="4">2.1.1.204</ecNumber>
    </recommendedName>
    <alternativeName>
        <fullName evidence="6">DNA (cytosine-5)-methyltransferase-like protein 2</fullName>
    </alternativeName>
</protein>
<evidence type="ECO:0000256" key="6">
    <source>
        <dbReference type="ARBA" id="ARBA00042810"/>
    </source>
</evidence>
<keyword evidence="2" id="KW-0808">Transferase</keyword>
<dbReference type="Proteomes" id="UP000007148">
    <property type="component" value="Unassembled WGS sequence"/>
</dbReference>
<dbReference type="Pfam" id="PF00145">
    <property type="entry name" value="DNA_methylase"/>
    <property type="match status" value="1"/>
</dbReference>
<dbReference type="SUPFAM" id="SSF53335">
    <property type="entry name" value="S-adenosyl-L-methionine-dependent methyltransferases"/>
    <property type="match status" value="1"/>
</dbReference>
<name>G4T5X8_SERID</name>
<evidence type="ECO:0000256" key="3">
    <source>
        <dbReference type="ARBA" id="ARBA00022691"/>
    </source>
</evidence>
<organism evidence="7 8">
    <name type="scientific">Serendipita indica (strain DSM 11827)</name>
    <name type="common">Root endophyte fungus</name>
    <name type="synonym">Piriformospora indica</name>
    <dbReference type="NCBI Taxonomy" id="1109443"/>
    <lineage>
        <taxon>Eukaryota</taxon>
        <taxon>Fungi</taxon>
        <taxon>Dikarya</taxon>
        <taxon>Basidiomycota</taxon>
        <taxon>Agaricomycotina</taxon>
        <taxon>Agaricomycetes</taxon>
        <taxon>Sebacinales</taxon>
        <taxon>Serendipitaceae</taxon>
        <taxon>Serendipita</taxon>
    </lineage>
</organism>